<dbReference type="Gene3D" id="2.80.10.50">
    <property type="match status" value="1"/>
</dbReference>
<proteinExistence type="predicted"/>
<keyword evidence="1" id="KW-0732">Signal</keyword>
<feature type="signal peptide" evidence="1">
    <location>
        <begin position="1"/>
        <end position="22"/>
    </location>
</feature>
<dbReference type="PROSITE" id="PS50231">
    <property type="entry name" value="RICIN_B_LECTIN"/>
    <property type="match status" value="1"/>
</dbReference>
<dbReference type="RefSeq" id="WP_274691376.1">
    <property type="nucleotide sequence ID" value="NZ_JAPMOU010000050.1"/>
</dbReference>
<accession>A0ABT5UFA6</accession>
<evidence type="ECO:0000313" key="3">
    <source>
        <dbReference type="EMBL" id="MDE1465065.1"/>
    </source>
</evidence>
<dbReference type="EMBL" id="JAPMOU010000050">
    <property type="protein sequence ID" value="MDE1465065.1"/>
    <property type="molecule type" value="Genomic_DNA"/>
</dbReference>
<reference evidence="3 4" key="1">
    <citation type="submission" date="2022-11" db="EMBL/GenBank/DDBJ databases">
        <title>Spartinivicinus poritis sp. nov., isolated from scleractinian coral Porites lutea.</title>
        <authorList>
            <person name="Zhang G."/>
            <person name="Cai L."/>
            <person name="Wei Q."/>
        </authorList>
    </citation>
    <scope>NUCLEOTIDE SEQUENCE [LARGE SCALE GENOMIC DNA]</scope>
    <source>
        <strain evidence="3 4">A2-2</strain>
    </source>
</reference>
<evidence type="ECO:0000259" key="2">
    <source>
        <dbReference type="SMART" id="SM00458"/>
    </source>
</evidence>
<protein>
    <submittedName>
        <fullName evidence="3">Ricin-type beta-trefoil lectin domain protein</fullName>
    </submittedName>
</protein>
<feature type="chain" id="PRO_5046862591" evidence="1">
    <location>
        <begin position="23"/>
        <end position="545"/>
    </location>
</feature>
<gene>
    <name evidence="3" type="ORF">ORQ98_24185</name>
</gene>
<organism evidence="3 4">
    <name type="scientific">Spartinivicinus poritis</name>
    <dbReference type="NCBI Taxonomy" id="2994640"/>
    <lineage>
        <taxon>Bacteria</taxon>
        <taxon>Pseudomonadati</taxon>
        <taxon>Pseudomonadota</taxon>
        <taxon>Gammaproteobacteria</taxon>
        <taxon>Oceanospirillales</taxon>
        <taxon>Zooshikellaceae</taxon>
        <taxon>Spartinivicinus</taxon>
    </lineage>
</organism>
<dbReference type="Proteomes" id="UP001528823">
    <property type="component" value="Unassembled WGS sequence"/>
</dbReference>
<dbReference type="SUPFAM" id="SSF50370">
    <property type="entry name" value="Ricin B-like lectins"/>
    <property type="match status" value="1"/>
</dbReference>
<dbReference type="Pfam" id="PF00652">
    <property type="entry name" value="Ricin_B_lectin"/>
    <property type="match status" value="1"/>
</dbReference>
<evidence type="ECO:0000256" key="1">
    <source>
        <dbReference type="SAM" id="SignalP"/>
    </source>
</evidence>
<comment type="caution">
    <text evidence="3">The sequence shown here is derived from an EMBL/GenBank/DDBJ whole genome shotgun (WGS) entry which is preliminary data.</text>
</comment>
<evidence type="ECO:0000313" key="4">
    <source>
        <dbReference type="Proteomes" id="UP001528823"/>
    </source>
</evidence>
<sequence>MKTLYLLSLATLSLAVSSTLLANNTALYQVLKSASGICLGVQEAHSADNTPVLPLTCDSSGSQQWRMDKLGRLHPKNAPEKCLEVGSNVTYEKTAYITQCNEEMYQRWRWSQGTIQNQYNPYMVLDYYADRQLIGVWQFHGGQNQQWQWVKSDNPTTPDKPNKPTNISNTRDIIISVNTWGEYNNRAWEGQSDVREKGDFKLYNAVIYLDKVEGYDLGNDKPFTRGRRSFDPSNIMVKASTVHNDDRRDDQLSIKHSKQLLMFFKEYFDAIVAKEKKTYPNKSLRFSFLVHGHGSAGRGALFERRLKSDDTRELLKHIIAVSGQKLAMLDLSSICNEATWANISNLAPYADYIAASEFLSGGMKSDWKGEKYVRFLPENHYPDEFDAKLDVKDILVNQFNRIKKYNYNKQVGPYRAGGSTQKSKTLFESKKVDQFVCSLKGIQGDLIPQKHHKESIVHDVKKYLLDLKAHGTNDQNRIDQALKAYDNMAIYHVTNESTMPDTWSQYRSHGLSMALSWSMHGFTNPVGKDLFDAFSEVMHQKPQCK</sequence>
<dbReference type="InterPro" id="IPR000772">
    <property type="entry name" value="Ricin_B_lectin"/>
</dbReference>
<dbReference type="SMART" id="SM00458">
    <property type="entry name" value="RICIN"/>
    <property type="match status" value="1"/>
</dbReference>
<feature type="domain" description="Ricin B lectin" evidence="2">
    <location>
        <begin position="24"/>
        <end position="150"/>
    </location>
</feature>
<keyword evidence="4" id="KW-1185">Reference proteome</keyword>
<dbReference type="InterPro" id="IPR035992">
    <property type="entry name" value="Ricin_B-like_lectins"/>
</dbReference>
<dbReference type="CDD" id="cd23456">
    <property type="entry name" value="beta-trefoil_Ricin_SCDase"/>
    <property type="match status" value="1"/>
</dbReference>
<name>A0ABT5UFA6_9GAMM</name>